<sequence>MNFYQDVIQIKSIITDFETESDTLWVLFGGIQGGLGVKILEFGNITKNFPIKKMFVRDLNTMFFYKGIYEEDAVNNILDMKRYLSQKLIESGAKKIAFIGNSAGGYASLLFGKLLNVDEIHAFSPLSFLDRQNRILHNDNTLPEIFDRLNNEIESNLFFDLVDVFNTYKTKTEGNYNIYYDQNSRIDKIHAERMGIFKEIILHPFSEGGHLVIKELKKNGILTEILTNCYNRLSER</sequence>
<dbReference type="EMBL" id="VIXF01000015">
    <property type="protein sequence ID" value="MBN9901733.1"/>
    <property type="molecule type" value="Genomic_DNA"/>
</dbReference>
<name>A0AAW4I394_BACTU</name>
<proteinExistence type="predicted"/>
<protein>
    <recommendedName>
        <fullName evidence="3">Alpha/beta hydrolase</fullName>
    </recommendedName>
</protein>
<dbReference type="SUPFAM" id="SSF53474">
    <property type="entry name" value="alpha/beta-Hydrolases"/>
    <property type="match status" value="1"/>
</dbReference>
<evidence type="ECO:0000313" key="2">
    <source>
        <dbReference type="Proteomes" id="UP000775627"/>
    </source>
</evidence>
<accession>A0AAW4I394</accession>
<dbReference type="AlphaFoldDB" id="A0AAW4I394"/>
<evidence type="ECO:0008006" key="3">
    <source>
        <dbReference type="Google" id="ProtNLM"/>
    </source>
</evidence>
<dbReference type="Proteomes" id="UP000775627">
    <property type="component" value="Unassembled WGS sequence"/>
</dbReference>
<dbReference type="RefSeq" id="WP_206906289.1">
    <property type="nucleotide sequence ID" value="NZ_JAWUAH010000062.1"/>
</dbReference>
<reference evidence="1" key="2">
    <citation type="journal article" date="2021" name="J. Invertebr. Pathol.">
        <title>Molecular characterization of a Bacillus thuringiensis strain from Argentina, toxic against Lepidoptera and Coleoptera, based on its whole-genome and Cry protein analysis.</title>
        <authorList>
            <person name="Nicolas Lazarte J."/>
            <person name="Pia Valacco M."/>
            <person name="Moreno S."/>
            <person name="Salerno G.L."/>
            <person name="Beron C.M."/>
        </authorList>
    </citation>
    <scope>NUCLEOTIDE SEQUENCE</scope>
    <source>
        <strain evidence="1">FCC7</strain>
    </source>
</reference>
<evidence type="ECO:0000313" key="1">
    <source>
        <dbReference type="EMBL" id="MBN9901733.1"/>
    </source>
</evidence>
<dbReference type="InterPro" id="IPR029058">
    <property type="entry name" value="AB_hydrolase_fold"/>
</dbReference>
<gene>
    <name evidence="1" type="ORF">FME64_31370</name>
</gene>
<organism evidence="1 2">
    <name type="scientific">Bacillus thuringiensis</name>
    <dbReference type="NCBI Taxonomy" id="1428"/>
    <lineage>
        <taxon>Bacteria</taxon>
        <taxon>Bacillati</taxon>
        <taxon>Bacillota</taxon>
        <taxon>Bacilli</taxon>
        <taxon>Bacillales</taxon>
        <taxon>Bacillaceae</taxon>
        <taxon>Bacillus</taxon>
        <taxon>Bacillus cereus group</taxon>
    </lineage>
</organism>
<reference evidence="1" key="1">
    <citation type="submission" date="2019-07" db="EMBL/GenBank/DDBJ databases">
        <authorList>
            <person name="Lazarte J.N."/>
            <person name="Poliero A."/>
            <person name="Beron C."/>
        </authorList>
    </citation>
    <scope>NUCLEOTIDE SEQUENCE</scope>
    <source>
        <strain evidence="1">FCC7</strain>
    </source>
</reference>
<comment type="caution">
    <text evidence="1">The sequence shown here is derived from an EMBL/GenBank/DDBJ whole genome shotgun (WGS) entry which is preliminary data.</text>
</comment>